<dbReference type="STRING" id="1035707.SAMN05216552_1007186"/>
<feature type="region of interest" description="Disordered" evidence="1">
    <location>
        <begin position="53"/>
        <end position="122"/>
    </location>
</feature>
<feature type="signal peptide" evidence="2">
    <location>
        <begin position="1"/>
        <end position="32"/>
    </location>
</feature>
<reference evidence="4" key="1">
    <citation type="submission" date="2016-10" db="EMBL/GenBank/DDBJ databases">
        <authorList>
            <person name="Varghese N."/>
            <person name="Submissions S."/>
        </authorList>
    </citation>
    <scope>NUCLEOTIDE SEQUENCE [LARGE SCALE GENOMIC DNA]</scope>
    <source>
        <strain evidence="4">CGMCC 1.11014</strain>
    </source>
</reference>
<gene>
    <name evidence="3" type="ORF">SAMN05216552_1007186</name>
</gene>
<sequence length="228" mass="24189">MTYFPRRHTALLTTAALHAALLALLMAPPRHRAESPAGVALDAIQWLLPAPARPAARAATPPPEAMRPQPSRRERAPATARPTTDRAPALAATPVQDAAPGSAAPPADNATGDLTAPGQPAPTLEQLLRQPGRGAGRIDHELRGGKRDKLVAPADTLQAGLERGFREAAAAVLPKWYEPAVLEEISTPSSRVRVYKMKTALGVVCVSAPDPSLEKRATYIITNCPREK</sequence>
<feature type="compositionally biased region" description="Low complexity" evidence="1">
    <location>
        <begin position="77"/>
        <end position="110"/>
    </location>
</feature>
<organism evidence="3 4">
    <name type="scientific">Pseudoduganella namucuonensis</name>
    <dbReference type="NCBI Taxonomy" id="1035707"/>
    <lineage>
        <taxon>Bacteria</taxon>
        <taxon>Pseudomonadati</taxon>
        <taxon>Pseudomonadota</taxon>
        <taxon>Betaproteobacteria</taxon>
        <taxon>Burkholderiales</taxon>
        <taxon>Oxalobacteraceae</taxon>
        <taxon>Telluria group</taxon>
        <taxon>Pseudoduganella</taxon>
    </lineage>
</organism>
<protein>
    <submittedName>
        <fullName evidence="3">Uncharacterized protein</fullName>
    </submittedName>
</protein>
<name>A0A1I7I8F7_9BURK</name>
<dbReference type="EMBL" id="FPBO01000007">
    <property type="protein sequence ID" value="SFU69249.1"/>
    <property type="molecule type" value="Genomic_DNA"/>
</dbReference>
<feature type="chain" id="PRO_5011711433" evidence="2">
    <location>
        <begin position="33"/>
        <end position="228"/>
    </location>
</feature>
<evidence type="ECO:0000256" key="2">
    <source>
        <dbReference type="SAM" id="SignalP"/>
    </source>
</evidence>
<dbReference type="AlphaFoldDB" id="A0A1I7I8F7"/>
<evidence type="ECO:0000313" key="4">
    <source>
        <dbReference type="Proteomes" id="UP000199391"/>
    </source>
</evidence>
<proteinExistence type="predicted"/>
<evidence type="ECO:0000256" key="1">
    <source>
        <dbReference type="SAM" id="MobiDB-lite"/>
    </source>
</evidence>
<dbReference type="Proteomes" id="UP000199391">
    <property type="component" value="Unassembled WGS sequence"/>
</dbReference>
<keyword evidence="2" id="KW-0732">Signal</keyword>
<keyword evidence="4" id="KW-1185">Reference proteome</keyword>
<accession>A0A1I7I8F7</accession>
<evidence type="ECO:0000313" key="3">
    <source>
        <dbReference type="EMBL" id="SFU69249.1"/>
    </source>
</evidence>